<dbReference type="AlphaFoldDB" id="A0A327JH28"/>
<evidence type="ECO:0000313" key="3">
    <source>
        <dbReference type="Proteomes" id="UP000249299"/>
    </source>
</evidence>
<proteinExistence type="predicted"/>
<protein>
    <recommendedName>
        <fullName evidence="4">Transposase</fullName>
    </recommendedName>
</protein>
<dbReference type="EMBL" id="NPEV01000060">
    <property type="protein sequence ID" value="RAI24976.1"/>
    <property type="molecule type" value="Genomic_DNA"/>
</dbReference>
<name>A0A327JH28_9HYPH</name>
<feature type="coiled-coil region" evidence="1">
    <location>
        <begin position="57"/>
        <end position="84"/>
    </location>
</feature>
<dbReference type="Pfam" id="PF01527">
    <property type="entry name" value="HTH_Tnp_1"/>
    <property type="match status" value="1"/>
</dbReference>
<dbReference type="GO" id="GO:0003677">
    <property type="term" value="F:DNA binding"/>
    <property type="evidence" value="ECO:0007669"/>
    <property type="project" value="InterPro"/>
</dbReference>
<evidence type="ECO:0000256" key="1">
    <source>
        <dbReference type="SAM" id="Coils"/>
    </source>
</evidence>
<gene>
    <name evidence="2" type="ORF">CH339_20305</name>
</gene>
<accession>A0A327JH28</accession>
<organism evidence="2 3">
    <name type="scientific">Rhodobium orientis</name>
    <dbReference type="NCBI Taxonomy" id="34017"/>
    <lineage>
        <taxon>Bacteria</taxon>
        <taxon>Pseudomonadati</taxon>
        <taxon>Pseudomonadota</taxon>
        <taxon>Alphaproteobacteria</taxon>
        <taxon>Hyphomicrobiales</taxon>
        <taxon>Rhodobiaceae</taxon>
        <taxon>Rhodobium</taxon>
    </lineage>
</organism>
<dbReference type="OrthoDB" id="9803878at2"/>
<reference evidence="2 3" key="1">
    <citation type="submission" date="2017-07" db="EMBL/GenBank/DDBJ databases">
        <title>Draft Genome Sequences of Select Purple Nonsulfur Bacteria.</title>
        <authorList>
            <person name="Lasarre B."/>
            <person name="Mckinlay J.B."/>
        </authorList>
    </citation>
    <scope>NUCLEOTIDE SEQUENCE [LARGE SCALE GENOMIC DNA]</scope>
    <source>
        <strain evidence="2 3">DSM 11290</strain>
    </source>
</reference>
<dbReference type="Gene3D" id="1.10.10.60">
    <property type="entry name" value="Homeodomain-like"/>
    <property type="match status" value="1"/>
</dbReference>
<dbReference type="GO" id="GO:0006313">
    <property type="term" value="P:DNA transposition"/>
    <property type="evidence" value="ECO:0007669"/>
    <property type="project" value="InterPro"/>
</dbReference>
<dbReference type="SUPFAM" id="SSF46689">
    <property type="entry name" value="Homeodomain-like"/>
    <property type="match status" value="1"/>
</dbReference>
<dbReference type="InterPro" id="IPR002514">
    <property type="entry name" value="Transposase_8"/>
</dbReference>
<dbReference type="Proteomes" id="UP000249299">
    <property type="component" value="Unassembled WGS sequence"/>
</dbReference>
<evidence type="ECO:0000313" key="2">
    <source>
        <dbReference type="EMBL" id="RAI24976.1"/>
    </source>
</evidence>
<dbReference type="InterPro" id="IPR009057">
    <property type="entry name" value="Homeodomain-like_sf"/>
</dbReference>
<dbReference type="GO" id="GO:0004803">
    <property type="term" value="F:transposase activity"/>
    <property type="evidence" value="ECO:0007669"/>
    <property type="project" value="InterPro"/>
</dbReference>
<comment type="caution">
    <text evidence="2">The sequence shown here is derived from an EMBL/GenBank/DDBJ whole genome shotgun (WGS) entry which is preliminary data.</text>
</comment>
<sequence length="127" mass="14556">MSKGKRPTPEFRREAVRLALTSGRTRREIAEALDIGLSTLSRWLRQERDAEEPIEAHPDLHAELKRLRRENAVLKQERDILKNRRRAVARLCAVETPATLACGGELPMAYWRHSTPLKDVAHGPMRT</sequence>
<keyword evidence="1" id="KW-0175">Coiled coil</keyword>
<evidence type="ECO:0008006" key="4">
    <source>
        <dbReference type="Google" id="ProtNLM"/>
    </source>
</evidence>
<keyword evidence="3" id="KW-1185">Reference proteome</keyword>